<dbReference type="Pfam" id="PF07992">
    <property type="entry name" value="Pyr_redox_2"/>
    <property type="match status" value="1"/>
</dbReference>
<evidence type="ECO:0000313" key="12">
    <source>
        <dbReference type="EMBL" id="MFC4729803.1"/>
    </source>
</evidence>
<evidence type="ECO:0000256" key="8">
    <source>
        <dbReference type="ARBA" id="ARBA00023004"/>
    </source>
</evidence>
<keyword evidence="8" id="KW-0408">Iron</keyword>
<dbReference type="InterPro" id="IPR001155">
    <property type="entry name" value="OxRdtase_FMN_N"/>
</dbReference>
<dbReference type="InterPro" id="IPR023753">
    <property type="entry name" value="FAD/NAD-binding_dom"/>
</dbReference>
<keyword evidence="13" id="KW-1185">Reference proteome</keyword>
<evidence type="ECO:0000256" key="6">
    <source>
        <dbReference type="ARBA" id="ARBA00022723"/>
    </source>
</evidence>
<name>A0ABV9NS66_9GAMM</name>
<dbReference type="SUPFAM" id="SSF51395">
    <property type="entry name" value="FMN-linked oxidoreductases"/>
    <property type="match status" value="1"/>
</dbReference>
<evidence type="ECO:0000256" key="9">
    <source>
        <dbReference type="ARBA" id="ARBA00023014"/>
    </source>
</evidence>
<evidence type="ECO:0000256" key="7">
    <source>
        <dbReference type="ARBA" id="ARBA00023002"/>
    </source>
</evidence>
<dbReference type="InterPro" id="IPR013785">
    <property type="entry name" value="Aldolase_TIM"/>
</dbReference>
<keyword evidence="5" id="KW-0288">FMN</keyword>
<dbReference type="PRINTS" id="PR00411">
    <property type="entry name" value="PNDRDTASEI"/>
</dbReference>
<keyword evidence="7" id="KW-0560">Oxidoreductase</keyword>
<dbReference type="Gene3D" id="3.40.50.720">
    <property type="entry name" value="NAD(P)-binding Rossmann-like Domain"/>
    <property type="match status" value="1"/>
</dbReference>
<comment type="cofactor">
    <cofactor evidence="2">
        <name>[4Fe-4S] cluster</name>
        <dbReference type="ChEBI" id="CHEBI:49883"/>
    </cofactor>
</comment>
<comment type="caution">
    <text evidence="12">The sequence shown here is derived from an EMBL/GenBank/DDBJ whole genome shotgun (WGS) entry which is preliminary data.</text>
</comment>
<evidence type="ECO:0000259" key="10">
    <source>
        <dbReference type="Pfam" id="PF00724"/>
    </source>
</evidence>
<dbReference type="InterPro" id="IPR036188">
    <property type="entry name" value="FAD/NAD-bd_sf"/>
</dbReference>
<dbReference type="Pfam" id="PF00724">
    <property type="entry name" value="Oxidored_FMN"/>
    <property type="match status" value="1"/>
</dbReference>
<accession>A0ABV9NS66</accession>
<dbReference type="InterPro" id="IPR051793">
    <property type="entry name" value="NADH:flavin_oxidoreductase"/>
</dbReference>
<dbReference type="RefSeq" id="WP_377006015.1">
    <property type="nucleotide sequence ID" value="NZ_JBHSGG010000051.1"/>
</dbReference>
<dbReference type="Proteomes" id="UP001595892">
    <property type="component" value="Unassembled WGS sequence"/>
</dbReference>
<feature type="domain" description="FAD/NAD(P)-binding" evidence="11">
    <location>
        <begin position="377"/>
        <end position="635"/>
    </location>
</feature>
<dbReference type="PRINTS" id="PR00368">
    <property type="entry name" value="FADPNR"/>
</dbReference>
<keyword evidence="6" id="KW-0479">Metal-binding</keyword>
<evidence type="ECO:0000256" key="4">
    <source>
        <dbReference type="ARBA" id="ARBA00022630"/>
    </source>
</evidence>
<feature type="domain" description="NADH:flavin oxidoreductase/NADH oxidase N-terminal" evidence="10">
    <location>
        <begin position="7"/>
        <end position="330"/>
    </location>
</feature>
<dbReference type="CDD" id="cd02930">
    <property type="entry name" value="DCR_FMN"/>
    <property type="match status" value="1"/>
</dbReference>
<dbReference type="PANTHER" id="PTHR42917:SF2">
    <property type="entry name" value="2,4-DIENOYL-COA REDUCTASE [(2E)-ENOYL-COA-PRODUCING]"/>
    <property type="match status" value="1"/>
</dbReference>
<evidence type="ECO:0000256" key="2">
    <source>
        <dbReference type="ARBA" id="ARBA00001966"/>
    </source>
</evidence>
<dbReference type="EMBL" id="JBHSGG010000051">
    <property type="protein sequence ID" value="MFC4729803.1"/>
    <property type="molecule type" value="Genomic_DNA"/>
</dbReference>
<gene>
    <name evidence="12" type="ORF">ACFO3Q_16665</name>
</gene>
<evidence type="ECO:0000256" key="3">
    <source>
        <dbReference type="ARBA" id="ARBA00011048"/>
    </source>
</evidence>
<evidence type="ECO:0000259" key="11">
    <source>
        <dbReference type="Pfam" id="PF07992"/>
    </source>
</evidence>
<proteinExistence type="inferred from homology"/>
<dbReference type="PANTHER" id="PTHR42917">
    <property type="entry name" value="2,4-DIENOYL-COA REDUCTASE"/>
    <property type="match status" value="1"/>
</dbReference>
<dbReference type="SUPFAM" id="SSF51971">
    <property type="entry name" value="Nucleotide-binding domain"/>
    <property type="match status" value="1"/>
</dbReference>
<keyword evidence="9" id="KW-0411">Iron-sulfur</keyword>
<comment type="similarity">
    <text evidence="3">In the N-terminal section; belongs to the NADH:flavin oxidoreductase/NADH oxidase family.</text>
</comment>
<evidence type="ECO:0000256" key="5">
    <source>
        <dbReference type="ARBA" id="ARBA00022643"/>
    </source>
</evidence>
<evidence type="ECO:0000313" key="13">
    <source>
        <dbReference type="Proteomes" id="UP001595892"/>
    </source>
</evidence>
<protein>
    <submittedName>
        <fullName evidence="12">FAD-dependent oxidoreductase</fullName>
    </submittedName>
</protein>
<reference evidence="13" key="1">
    <citation type="journal article" date="2019" name="Int. J. Syst. Evol. Microbiol.">
        <title>The Global Catalogue of Microorganisms (GCM) 10K type strain sequencing project: providing services to taxonomists for standard genome sequencing and annotation.</title>
        <authorList>
            <consortium name="The Broad Institute Genomics Platform"/>
            <consortium name="The Broad Institute Genome Sequencing Center for Infectious Disease"/>
            <person name="Wu L."/>
            <person name="Ma J."/>
        </authorList>
    </citation>
    <scope>NUCLEOTIDE SEQUENCE [LARGE SCALE GENOMIC DNA]</scope>
    <source>
        <strain evidence="13">CGMCC 1.13574</strain>
    </source>
</reference>
<dbReference type="SUPFAM" id="SSF51905">
    <property type="entry name" value="FAD/NAD(P)-binding domain"/>
    <property type="match status" value="1"/>
</dbReference>
<sequence length="671" mass="72783">MTAYPHLFAPLDLGFCTLPNRVLMGSMHTGLEDRRADFPKLAAYFAERARGGVGLMVTGGFAPNLRGWLKPFSGHLGWRWEARRHRAVTAAVHAEGARICAQLLHAGRYAYHPFSVAPSPLKAPINPFTPRGLGARDVERQIEAFVRAAANAREAGYDGVEVMGSEGYLINTFLAPRTNRRTDAWGGSPEARMRFAVEIVRRIRERCGPDFILIYRLSLLDLVEDGSDWDEIVMQARAVEAAGATLINTGIGWHEARVPTIATSVPRAAFAGVTGKLRPLVGVPVVATNRINMPEVAERILAAGEADMVSMARPFLADPDWVAKARAGTPERINTCIACNQACLDHVFAQKRATCLVNPRACHETELVYRPVATPRRIAVVGAGPAGLACATVAAERGHAVTLFEAAPVIGGQFNLARRIPGKREFDETLRYFDHRLDEVGVVRRLGHAATADDLLGFDEIVLATGVVPRRVDFPGADDPRVLGYLDVLEGRARPGRRVAIVGAGGIGFDVASFLVHEGDATEHDARQWMREWGVDPDFENRGGLAPARPAPPAREIWLLQRSPGRPGARLGKTTGWIHRASLRARGVTALGGVHYERFDDTGLHIRIGDETRCLPVDNVVVCAGQEPRRDLEAALAAQGRQAHRIGGADLAAELDAKRAIAQGSRLAATL</sequence>
<dbReference type="Gene3D" id="3.20.20.70">
    <property type="entry name" value="Aldolase class I"/>
    <property type="match status" value="1"/>
</dbReference>
<organism evidence="12 13">
    <name type="scientific">Coralloluteibacterium thermophilum</name>
    <dbReference type="NCBI Taxonomy" id="2707049"/>
    <lineage>
        <taxon>Bacteria</taxon>
        <taxon>Pseudomonadati</taxon>
        <taxon>Pseudomonadota</taxon>
        <taxon>Gammaproteobacteria</taxon>
        <taxon>Lysobacterales</taxon>
        <taxon>Lysobacteraceae</taxon>
        <taxon>Coralloluteibacterium</taxon>
    </lineage>
</organism>
<evidence type="ECO:0000256" key="1">
    <source>
        <dbReference type="ARBA" id="ARBA00001917"/>
    </source>
</evidence>
<comment type="cofactor">
    <cofactor evidence="1">
        <name>FMN</name>
        <dbReference type="ChEBI" id="CHEBI:58210"/>
    </cofactor>
</comment>
<dbReference type="Gene3D" id="3.50.50.60">
    <property type="entry name" value="FAD/NAD(P)-binding domain"/>
    <property type="match status" value="1"/>
</dbReference>
<keyword evidence="4" id="KW-0285">Flavoprotein</keyword>